<reference evidence="1 2" key="1">
    <citation type="submission" date="2017-04" db="EMBL/GenBank/DDBJ databases">
        <authorList>
            <person name="Afonso C.L."/>
            <person name="Miller P.J."/>
            <person name="Scott M.A."/>
            <person name="Spackman E."/>
            <person name="Goraichik I."/>
            <person name="Dimitrov K.M."/>
            <person name="Suarez D.L."/>
            <person name="Swayne D.E."/>
        </authorList>
    </citation>
    <scope>NUCLEOTIDE SEQUENCE [LARGE SCALE GENOMIC DNA]</scope>
    <source>
        <strain evidence="1 2">B5P</strain>
    </source>
</reference>
<evidence type="ECO:0000313" key="1">
    <source>
        <dbReference type="EMBL" id="SMH42591.1"/>
    </source>
</evidence>
<organism evidence="1 2">
    <name type="scientific">Mesorhizobium australicum</name>
    <dbReference type="NCBI Taxonomy" id="536018"/>
    <lineage>
        <taxon>Bacteria</taxon>
        <taxon>Pseudomonadati</taxon>
        <taxon>Pseudomonadota</taxon>
        <taxon>Alphaproteobacteria</taxon>
        <taxon>Hyphomicrobiales</taxon>
        <taxon>Phyllobacteriaceae</taxon>
        <taxon>Mesorhizobium</taxon>
    </lineage>
</organism>
<keyword evidence="2" id="KW-1185">Reference proteome</keyword>
<proteinExistence type="predicted"/>
<gene>
    <name evidence="1" type="ORF">SAMN02982922_2761</name>
</gene>
<dbReference type="Proteomes" id="UP000193083">
    <property type="component" value="Unassembled WGS sequence"/>
</dbReference>
<dbReference type="RefSeq" id="WP_085464669.1">
    <property type="nucleotide sequence ID" value="NZ_FXBL01000004.1"/>
</dbReference>
<protein>
    <submittedName>
        <fullName evidence="1">Uncharacterized protein</fullName>
    </submittedName>
</protein>
<accession>A0A1X7NXE3</accession>
<name>A0A1X7NXE3_9HYPH</name>
<evidence type="ECO:0000313" key="2">
    <source>
        <dbReference type="Proteomes" id="UP000193083"/>
    </source>
</evidence>
<sequence length="115" mass="12319">MEEWIEEFLYRGRPPSGPGSEMPSEFQVTIGQQAPNPFDPALPPSRRTIGPLTPTQAAEAGWPVERLVAGLNAAALRDLDAAKADLATVTDKLSAREAELLALTREAADATTFDS</sequence>
<dbReference type="AlphaFoldDB" id="A0A1X7NXE3"/>
<dbReference type="EMBL" id="FXBL01000004">
    <property type="protein sequence ID" value="SMH42591.1"/>
    <property type="molecule type" value="Genomic_DNA"/>
</dbReference>